<dbReference type="Gene3D" id="3.40.50.2000">
    <property type="entry name" value="Glycogen Phosphorylase B"/>
    <property type="match status" value="2"/>
</dbReference>
<dbReference type="Pfam" id="PF00534">
    <property type="entry name" value="Glycos_transf_1"/>
    <property type="match status" value="1"/>
</dbReference>
<feature type="domain" description="Glycosyltransferase subfamily 4-like N-terminal" evidence="3">
    <location>
        <begin position="45"/>
        <end position="156"/>
    </location>
</feature>
<dbReference type="GO" id="GO:0009103">
    <property type="term" value="P:lipopolysaccharide biosynthetic process"/>
    <property type="evidence" value="ECO:0007669"/>
    <property type="project" value="TreeGrafter"/>
</dbReference>
<keyword evidence="1 4" id="KW-0808">Transferase</keyword>
<accession>A0A2A2IK87</accession>
<comment type="caution">
    <text evidence="4">The sequence shown here is derived from an EMBL/GenBank/DDBJ whole genome shotgun (WGS) entry which is preliminary data.</text>
</comment>
<dbReference type="OrthoDB" id="9797829at2"/>
<evidence type="ECO:0000313" key="5">
    <source>
        <dbReference type="Proteomes" id="UP000218887"/>
    </source>
</evidence>
<organism evidence="4 5">
    <name type="scientific">Virgibacillus profundi</name>
    <dbReference type="NCBI Taxonomy" id="2024555"/>
    <lineage>
        <taxon>Bacteria</taxon>
        <taxon>Bacillati</taxon>
        <taxon>Bacillota</taxon>
        <taxon>Bacilli</taxon>
        <taxon>Bacillales</taxon>
        <taxon>Bacillaceae</taxon>
        <taxon>Virgibacillus</taxon>
    </lineage>
</organism>
<evidence type="ECO:0000256" key="1">
    <source>
        <dbReference type="ARBA" id="ARBA00022679"/>
    </source>
</evidence>
<dbReference type="EMBL" id="NPOA01000001">
    <property type="protein sequence ID" value="PAV31684.1"/>
    <property type="molecule type" value="Genomic_DNA"/>
</dbReference>
<dbReference type="InterPro" id="IPR028098">
    <property type="entry name" value="Glyco_trans_4-like_N"/>
</dbReference>
<dbReference type="AlphaFoldDB" id="A0A2A2IK87"/>
<dbReference type="PANTHER" id="PTHR46401:SF2">
    <property type="entry name" value="GLYCOSYLTRANSFERASE WBBK-RELATED"/>
    <property type="match status" value="1"/>
</dbReference>
<keyword evidence="5" id="KW-1185">Reference proteome</keyword>
<sequence length="353" mass="40216">MYPSDDSPTYGIFVKNQVEAIKQYNHQVDIAVVKDPRMGKLFVLKKYLIWFLKVISILLFKGRKYDIIHAHYVFPSGLFGLLFKKLYGTKLVVTAHGGDIDKMSKKGPFFFNQTKNILKKANHVIAVGEELKREINETFGIEPEKISVLNMGVNREVFKPIEKDKAKVELNQPLDKFSVLFVGNYIKAKGLIELLDAYNMLKKKYPFIELHLIGATKQEEFKKELDEKIESEQIKDVKIHSTKNQQQLAKWMAAADLFVLPSYIEGFGLVALEAMSVRTPVVGSKVGGLAYLLQDGSGVLVEAQNTDSLRKGMENIITNKDLQKQLIDKGEEKAQENDQRILLNKLFTIYEKL</sequence>
<evidence type="ECO:0000259" key="3">
    <source>
        <dbReference type="Pfam" id="PF13439"/>
    </source>
</evidence>
<reference evidence="4 5" key="1">
    <citation type="submission" date="2017-08" db="EMBL/GenBank/DDBJ databases">
        <title>Virgibacillus indicus sp. nov. and Virgibacillus profoundi sp. nov, two moderately halophilic bacteria isolated from marine sediment by using the Microfluidic Streak Plate.</title>
        <authorList>
            <person name="Xu B."/>
            <person name="Hu B."/>
            <person name="Wang J."/>
            <person name="Zhu Y."/>
            <person name="Huang L."/>
            <person name="Du W."/>
            <person name="Huang Y."/>
        </authorList>
    </citation>
    <scope>NUCLEOTIDE SEQUENCE [LARGE SCALE GENOMIC DNA]</scope>
    <source>
        <strain evidence="4 5">IO3-P3-H5</strain>
    </source>
</reference>
<protein>
    <submittedName>
        <fullName evidence="4">Glycosyl transferase family 1</fullName>
    </submittedName>
</protein>
<dbReference type="Proteomes" id="UP000218887">
    <property type="component" value="Unassembled WGS sequence"/>
</dbReference>
<dbReference type="InterPro" id="IPR001296">
    <property type="entry name" value="Glyco_trans_1"/>
</dbReference>
<gene>
    <name evidence="4" type="ORF">CIL05_01200</name>
</gene>
<name>A0A2A2IK87_9BACI</name>
<dbReference type="SUPFAM" id="SSF53756">
    <property type="entry name" value="UDP-Glycosyltransferase/glycogen phosphorylase"/>
    <property type="match status" value="1"/>
</dbReference>
<dbReference type="Pfam" id="PF13439">
    <property type="entry name" value="Glyco_transf_4"/>
    <property type="match status" value="1"/>
</dbReference>
<dbReference type="PANTHER" id="PTHR46401">
    <property type="entry name" value="GLYCOSYLTRANSFERASE WBBK-RELATED"/>
    <property type="match status" value="1"/>
</dbReference>
<evidence type="ECO:0000313" key="4">
    <source>
        <dbReference type="EMBL" id="PAV31684.1"/>
    </source>
</evidence>
<evidence type="ECO:0000259" key="2">
    <source>
        <dbReference type="Pfam" id="PF00534"/>
    </source>
</evidence>
<feature type="domain" description="Glycosyl transferase family 1" evidence="2">
    <location>
        <begin position="163"/>
        <end position="332"/>
    </location>
</feature>
<proteinExistence type="predicted"/>
<dbReference type="GO" id="GO:0016757">
    <property type="term" value="F:glycosyltransferase activity"/>
    <property type="evidence" value="ECO:0007669"/>
    <property type="project" value="InterPro"/>
</dbReference>